<evidence type="ECO:0000313" key="2">
    <source>
        <dbReference type="EMBL" id="QNH95321.1"/>
    </source>
</evidence>
<evidence type="ECO:0000313" key="3">
    <source>
        <dbReference type="Proteomes" id="UP000515275"/>
    </source>
</evidence>
<dbReference type="Proteomes" id="UP000515275">
    <property type="component" value="Chromosome"/>
</dbReference>
<dbReference type="KEGG" id="cans:GP473_00120"/>
<dbReference type="RefSeq" id="WP_186276911.1">
    <property type="nucleotide sequence ID" value="NZ_CP046883.1"/>
</dbReference>
<sequence length="103" mass="10826">MRPIKAIQATYAGMKIVNIASAGTHIAYTDVNPTYGGVLIANTGAHLTYGGAAITHGGTNVTNADADITFELAPSLHKKLSGQIRQTQKRPIEGVRVSWTPPA</sequence>
<reference evidence="2 3" key="1">
    <citation type="submission" date="2019-12" db="EMBL/GenBank/DDBJ databases">
        <title>Corynebacterium sp. nov., isolated from feces of the Anser Albifrons in China.</title>
        <authorList>
            <person name="Liu Q."/>
        </authorList>
    </citation>
    <scope>NUCLEOTIDE SEQUENCE [LARGE SCALE GENOMIC DNA]</scope>
    <source>
        <strain evidence="2 3">23H37-10</strain>
    </source>
</reference>
<organism evidence="2 3">
    <name type="scientific">Corynebacterium anserum</name>
    <dbReference type="NCBI Taxonomy" id="2684406"/>
    <lineage>
        <taxon>Bacteria</taxon>
        <taxon>Bacillati</taxon>
        <taxon>Actinomycetota</taxon>
        <taxon>Actinomycetes</taxon>
        <taxon>Mycobacteriales</taxon>
        <taxon>Corynebacteriaceae</taxon>
        <taxon>Corynebacterium</taxon>
    </lineage>
</organism>
<keyword evidence="3" id="KW-1185">Reference proteome</keyword>
<protein>
    <submittedName>
        <fullName evidence="2">Uncharacterized protein</fullName>
    </submittedName>
</protein>
<accession>A0A7G7YLF1</accession>
<proteinExistence type="predicted"/>
<dbReference type="EMBL" id="CP046883">
    <property type="protein sequence ID" value="QNH95321.1"/>
    <property type="molecule type" value="Genomic_DNA"/>
</dbReference>
<dbReference type="AlphaFoldDB" id="A0A7G7YLF1"/>
<evidence type="ECO:0000256" key="1">
    <source>
        <dbReference type="SAM" id="MobiDB-lite"/>
    </source>
</evidence>
<gene>
    <name evidence="2" type="ORF">GP473_00120</name>
</gene>
<feature type="region of interest" description="Disordered" evidence="1">
    <location>
        <begin position="80"/>
        <end position="103"/>
    </location>
</feature>
<name>A0A7G7YLF1_9CORY</name>